<reference evidence="1 2" key="1">
    <citation type="submission" date="2018-09" db="EMBL/GenBank/DDBJ databases">
        <title>Characterization of the phylogenetic diversity of five novel species belonging to the genus Bifidobacterium.</title>
        <authorList>
            <person name="Lugli G.A."/>
            <person name="Duranti S."/>
            <person name="Milani C."/>
        </authorList>
    </citation>
    <scope>NUCLEOTIDE SEQUENCE [LARGE SCALE GENOMIC DNA]</scope>
    <source>
        <strain evidence="1 2">2020B</strain>
    </source>
</reference>
<evidence type="ECO:0000313" key="1">
    <source>
        <dbReference type="EMBL" id="RSX47847.1"/>
    </source>
</evidence>
<organism evidence="1 2">
    <name type="scientific">Bifidobacterium castoris</name>
    <dbReference type="NCBI Taxonomy" id="2306972"/>
    <lineage>
        <taxon>Bacteria</taxon>
        <taxon>Bacillati</taxon>
        <taxon>Actinomycetota</taxon>
        <taxon>Actinomycetes</taxon>
        <taxon>Bifidobacteriales</taxon>
        <taxon>Bifidobacteriaceae</taxon>
        <taxon>Bifidobacterium</taxon>
    </lineage>
</organism>
<sequence>MSDSVQLMRDTTLHLINEIRECGFREYADTLRDLLQYDVGASYGMAVDLICDEGAVTITPESIDLAKKVYEHEPDSYDELHELEEAFTRQSQ</sequence>
<name>A0A430F6S8_9BIFI</name>
<dbReference type="EMBL" id="QXGI01000004">
    <property type="protein sequence ID" value="RSX47847.1"/>
    <property type="molecule type" value="Genomic_DNA"/>
</dbReference>
<keyword evidence="2" id="KW-1185">Reference proteome</keyword>
<dbReference type="Proteomes" id="UP000288052">
    <property type="component" value="Unassembled WGS sequence"/>
</dbReference>
<dbReference type="AlphaFoldDB" id="A0A430F6S8"/>
<gene>
    <name evidence="1" type="ORF">D2E22_1134</name>
</gene>
<comment type="caution">
    <text evidence="1">The sequence shown here is derived from an EMBL/GenBank/DDBJ whole genome shotgun (WGS) entry which is preliminary data.</text>
</comment>
<evidence type="ECO:0000313" key="2">
    <source>
        <dbReference type="Proteomes" id="UP000288052"/>
    </source>
</evidence>
<proteinExistence type="predicted"/>
<accession>A0A430F6S8</accession>
<protein>
    <submittedName>
        <fullName evidence="1">Uncharacterized protein</fullName>
    </submittedName>
</protein>
<dbReference type="RefSeq" id="WP_126032153.1">
    <property type="nucleotide sequence ID" value="NZ_QXGI01000004.1"/>
</dbReference>